<accession>A0A3S2W398</accession>
<name>A0A3S2W398_9BACI</name>
<dbReference type="AlphaFoldDB" id="A0A3S2W398"/>
<organism evidence="1 2">
    <name type="scientific">Niallia taxi</name>
    <dbReference type="NCBI Taxonomy" id="2499688"/>
    <lineage>
        <taxon>Bacteria</taxon>
        <taxon>Bacillati</taxon>
        <taxon>Bacillota</taxon>
        <taxon>Bacilli</taxon>
        <taxon>Bacillales</taxon>
        <taxon>Bacillaceae</taxon>
        <taxon>Niallia</taxon>
    </lineage>
</organism>
<gene>
    <name evidence="1" type="ORF">EM808_16565</name>
</gene>
<sequence>MNSKEALTLSQELDQYIIFCQRCCPKGKCN</sequence>
<reference evidence="1 2" key="1">
    <citation type="submission" date="2019-01" db="EMBL/GenBank/DDBJ databases">
        <title>Bacillus sp. M5HDSG1-1, whole genome shotgun sequence.</title>
        <authorList>
            <person name="Tuo L."/>
        </authorList>
    </citation>
    <scope>NUCLEOTIDE SEQUENCE [LARGE SCALE GENOMIC DNA]</scope>
    <source>
        <strain evidence="1 2">M5HDSG1-1</strain>
    </source>
</reference>
<keyword evidence="2" id="KW-1185">Reference proteome</keyword>
<evidence type="ECO:0000313" key="2">
    <source>
        <dbReference type="Proteomes" id="UP000288024"/>
    </source>
</evidence>
<evidence type="ECO:0000313" key="1">
    <source>
        <dbReference type="EMBL" id="RVT60838.1"/>
    </source>
</evidence>
<proteinExistence type="predicted"/>
<protein>
    <submittedName>
        <fullName evidence="1">Spo0E family sporulation regulatory protein-aspartic acid phosphatase</fullName>
    </submittedName>
</protein>
<dbReference type="EMBL" id="RZTZ01000006">
    <property type="protein sequence ID" value="RVT60838.1"/>
    <property type="molecule type" value="Genomic_DNA"/>
</dbReference>
<dbReference type="Proteomes" id="UP000288024">
    <property type="component" value="Unassembled WGS sequence"/>
</dbReference>
<comment type="caution">
    <text evidence="1">The sequence shown here is derived from an EMBL/GenBank/DDBJ whole genome shotgun (WGS) entry which is preliminary data.</text>
</comment>